<proteinExistence type="predicted"/>
<name>A0ABN7B5A2_9HEMI</name>
<keyword evidence="2" id="KW-1185">Reference proteome</keyword>
<dbReference type="Proteomes" id="UP001307889">
    <property type="component" value="Chromosome 10"/>
</dbReference>
<evidence type="ECO:0000313" key="2">
    <source>
        <dbReference type="Proteomes" id="UP001307889"/>
    </source>
</evidence>
<evidence type="ECO:0000313" key="1">
    <source>
        <dbReference type="EMBL" id="BES99428.1"/>
    </source>
</evidence>
<gene>
    <name evidence="1" type="ORF">NTJ_12245</name>
</gene>
<protein>
    <submittedName>
        <fullName evidence="1">Uncharacterized protein</fullName>
    </submittedName>
</protein>
<accession>A0ABN7B5A2</accession>
<dbReference type="EMBL" id="AP028918">
    <property type="protein sequence ID" value="BES99428.1"/>
    <property type="molecule type" value="Genomic_DNA"/>
</dbReference>
<sequence length="68" mass="7552">MRKRKRAKGFHSNSGYRRKATTVEISFSFGGEGGPRAQNPHEKKLFLSVEGLLQSNKSSPSAVKSIHH</sequence>
<organism evidence="1 2">
    <name type="scientific">Nesidiocoris tenuis</name>
    <dbReference type="NCBI Taxonomy" id="355587"/>
    <lineage>
        <taxon>Eukaryota</taxon>
        <taxon>Metazoa</taxon>
        <taxon>Ecdysozoa</taxon>
        <taxon>Arthropoda</taxon>
        <taxon>Hexapoda</taxon>
        <taxon>Insecta</taxon>
        <taxon>Pterygota</taxon>
        <taxon>Neoptera</taxon>
        <taxon>Paraneoptera</taxon>
        <taxon>Hemiptera</taxon>
        <taxon>Heteroptera</taxon>
        <taxon>Panheteroptera</taxon>
        <taxon>Cimicomorpha</taxon>
        <taxon>Miridae</taxon>
        <taxon>Dicyphina</taxon>
        <taxon>Nesidiocoris</taxon>
    </lineage>
</organism>
<reference evidence="1 2" key="1">
    <citation type="submission" date="2023-09" db="EMBL/GenBank/DDBJ databases">
        <title>Nesidiocoris tenuis whole genome shotgun sequence.</title>
        <authorList>
            <person name="Shibata T."/>
            <person name="Shimoda M."/>
            <person name="Kobayashi T."/>
            <person name="Uehara T."/>
        </authorList>
    </citation>
    <scope>NUCLEOTIDE SEQUENCE [LARGE SCALE GENOMIC DNA]</scope>
    <source>
        <strain evidence="1 2">Japan</strain>
    </source>
</reference>